<feature type="domain" description="FAD-binding PCMH-type" evidence="7">
    <location>
        <begin position="42"/>
        <end position="210"/>
    </location>
</feature>
<dbReference type="PANTHER" id="PTHR42973">
    <property type="entry name" value="BINDING OXIDOREDUCTASE, PUTATIVE (AFU_ORTHOLOGUE AFUA_1G17690)-RELATED"/>
    <property type="match status" value="1"/>
</dbReference>
<dbReference type="Gene3D" id="3.30.43.10">
    <property type="entry name" value="Uridine Diphospho-n-acetylenolpyruvylglucosamine Reductase, domain 2"/>
    <property type="match status" value="1"/>
</dbReference>
<dbReference type="PANTHER" id="PTHR42973:SF39">
    <property type="entry name" value="FAD-BINDING PCMH-TYPE DOMAIN-CONTAINING PROTEIN"/>
    <property type="match status" value="1"/>
</dbReference>
<evidence type="ECO:0000259" key="7">
    <source>
        <dbReference type="PROSITE" id="PS51387"/>
    </source>
</evidence>
<feature type="region of interest" description="Disordered" evidence="6">
    <location>
        <begin position="443"/>
        <end position="469"/>
    </location>
</feature>
<evidence type="ECO:0000313" key="9">
    <source>
        <dbReference type="Proteomes" id="UP000031419"/>
    </source>
</evidence>
<dbReference type="PROSITE" id="PS51387">
    <property type="entry name" value="FAD_PCMH"/>
    <property type="match status" value="1"/>
</dbReference>
<dbReference type="eggNOG" id="COG0277">
    <property type="taxonomic scope" value="Bacteria"/>
</dbReference>
<sequence length="469" mass="50110">MPDATRTSKLDVDALARRVRGAVLTPGSEQYDQGCTGFQLGQPHRPAVVVEATGAQDVRAALEFAADAGARVAVQATGHGRTTALEGGVLINTRRMSGVHVDARTRTARVEAGASWQQVIEAAAPHGLAPLSGSFPGVGAVGYTLGGGVGLLARRHGFAADHVRRFELATVDGSLREVTPDGEPELFWGLRGGGGNFGVVTGMEIELVPVTGLYGGSLFFDVAEVPHVLEAWREWTSTAPEEMTSAVAVLPYPDVEGVPAPLRGRYVAQIQLAHLGSAAEGERVLQPLRELGPHLQDTLRELPYAESGSVFAEPDQPHAYRSDHWLLADLDPRALATLPGTTGPEAPVMCVVSMRHLGGALARPPRIPNAVGHRRAAYSLGVLSPVRSGEEDLVRAVHAEAFEPFTEHALGRSLNFSYGPRDAEQTRAGFEPDTYRRLARLKAQHDPQQRLHTAHPIQPATDRSPRNSA</sequence>
<dbReference type="InterPro" id="IPR050416">
    <property type="entry name" value="FAD-linked_Oxidoreductase"/>
</dbReference>
<proteinExistence type="inferred from homology"/>
<evidence type="ECO:0000256" key="6">
    <source>
        <dbReference type="SAM" id="MobiDB-lite"/>
    </source>
</evidence>
<dbReference type="Gene3D" id="3.40.462.20">
    <property type="match status" value="1"/>
</dbReference>
<dbReference type="GO" id="GO:0071949">
    <property type="term" value="F:FAD binding"/>
    <property type="evidence" value="ECO:0007669"/>
    <property type="project" value="InterPro"/>
</dbReference>
<evidence type="ECO:0000256" key="1">
    <source>
        <dbReference type="ARBA" id="ARBA00001974"/>
    </source>
</evidence>
<dbReference type="InterPro" id="IPR016166">
    <property type="entry name" value="FAD-bd_PCMH"/>
</dbReference>
<dbReference type="EMBL" id="JNVU01000004">
    <property type="protein sequence ID" value="KEI45970.1"/>
    <property type="molecule type" value="Genomic_DNA"/>
</dbReference>
<dbReference type="InterPro" id="IPR006094">
    <property type="entry name" value="Oxid_FAD_bind_N"/>
</dbReference>
<dbReference type="InterPro" id="IPR006093">
    <property type="entry name" value="Oxy_OxRdtase_FAD_BS"/>
</dbReference>
<keyword evidence="5" id="KW-0560">Oxidoreductase</keyword>
<dbReference type="STRING" id="28042.GU90_00885"/>
<dbReference type="InterPro" id="IPR016167">
    <property type="entry name" value="FAD-bd_PCMH_sub1"/>
</dbReference>
<dbReference type="Pfam" id="PF01565">
    <property type="entry name" value="FAD_binding_4"/>
    <property type="match status" value="1"/>
</dbReference>
<protein>
    <submittedName>
        <fullName evidence="8">FAD-binding protein</fullName>
    </submittedName>
</protein>
<evidence type="ECO:0000256" key="2">
    <source>
        <dbReference type="ARBA" id="ARBA00005466"/>
    </source>
</evidence>
<evidence type="ECO:0000256" key="5">
    <source>
        <dbReference type="ARBA" id="ARBA00023002"/>
    </source>
</evidence>
<evidence type="ECO:0000256" key="3">
    <source>
        <dbReference type="ARBA" id="ARBA00022630"/>
    </source>
</evidence>
<dbReference type="InterPro" id="IPR036318">
    <property type="entry name" value="FAD-bd_PCMH-like_sf"/>
</dbReference>
<dbReference type="OrthoDB" id="5169292at2"/>
<organism evidence="8 9">
    <name type="scientific">Saccharopolyspora rectivirgula</name>
    <dbReference type="NCBI Taxonomy" id="28042"/>
    <lineage>
        <taxon>Bacteria</taxon>
        <taxon>Bacillati</taxon>
        <taxon>Actinomycetota</taxon>
        <taxon>Actinomycetes</taxon>
        <taxon>Pseudonocardiales</taxon>
        <taxon>Pseudonocardiaceae</taxon>
        <taxon>Saccharopolyspora</taxon>
    </lineage>
</organism>
<comment type="caution">
    <text evidence="8">The sequence shown here is derived from an EMBL/GenBank/DDBJ whole genome shotgun (WGS) entry which is preliminary data.</text>
</comment>
<dbReference type="GO" id="GO:0016491">
    <property type="term" value="F:oxidoreductase activity"/>
    <property type="evidence" value="ECO:0007669"/>
    <property type="project" value="UniProtKB-KW"/>
</dbReference>
<keyword evidence="3" id="KW-0285">Flavoprotein</keyword>
<accession>A0A073B2X7</accession>
<evidence type="ECO:0000256" key="4">
    <source>
        <dbReference type="ARBA" id="ARBA00022827"/>
    </source>
</evidence>
<dbReference type="Proteomes" id="UP000031419">
    <property type="component" value="Unassembled WGS sequence"/>
</dbReference>
<gene>
    <name evidence="8" type="ORF">GU90_00885</name>
</gene>
<keyword evidence="9" id="KW-1185">Reference proteome</keyword>
<dbReference type="SUPFAM" id="SSF56176">
    <property type="entry name" value="FAD-binding/transporter-associated domain-like"/>
    <property type="match status" value="1"/>
</dbReference>
<comment type="cofactor">
    <cofactor evidence="1">
        <name>FAD</name>
        <dbReference type="ChEBI" id="CHEBI:57692"/>
    </cofactor>
</comment>
<keyword evidence="4" id="KW-0274">FAD</keyword>
<evidence type="ECO:0000313" key="8">
    <source>
        <dbReference type="EMBL" id="KEI45970.1"/>
    </source>
</evidence>
<comment type="similarity">
    <text evidence="2">Belongs to the oxygen-dependent FAD-linked oxidoreductase family.</text>
</comment>
<dbReference type="PROSITE" id="PS00862">
    <property type="entry name" value="OX2_COVAL_FAD"/>
    <property type="match status" value="1"/>
</dbReference>
<dbReference type="RefSeq" id="WP_029721159.1">
    <property type="nucleotide sequence ID" value="NZ_JAJUIW010000029.1"/>
</dbReference>
<dbReference type="AlphaFoldDB" id="A0A073B2X7"/>
<name>A0A073B2X7_9PSEU</name>
<reference evidence="8 9" key="1">
    <citation type="submission" date="2014-06" db="EMBL/GenBank/DDBJ databases">
        <title>Saccharopolyspora rectivirgula DSM-43113 Genome sequencing.</title>
        <authorList>
            <person name="Barrera C."/>
            <person name="Millon L."/>
            <person name="Rognon B."/>
            <person name="Zaugg C."/>
            <person name="Monod M."/>
        </authorList>
    </citation>
    <scope>NUCLEOTIDE SEQUENCE [LARGE SCALE GENOMIC DNA]</scope>
    <source>
        <strain evidence="8 9">DSM 43113</strain>
    </source>
</reference>
<dbReference type="InterPro" id="IPR016169">
    <property type="entry name" value="FAD-bd_PCMH_sub2"/>
</dbReference>
<dbReference type="Gene3D" id="3.30.465.10">
    <property type="match status" value="1"/>
</dbReference>